<dbReference type="InterPro" id="IPR011701">
    <property type="entry name" value="MFS"/>
</dbReference>
<organism evidence="7 8">
    <name type="scientific">Fragilariopsis cylindrus CCMP1102</name>
    <dbReference type="NCBI Taxonomy" id="635003"/>
    <lineage>
        <taxon>Eukaryota</taxon>
        <taxon>Sar</taxon>
        <taxon>Stramenopiles</taxon>
        <taxon>Ochrophyta</taxon>
        <taxon>Bacillariophyta</taxon>
        <taxon>Bacillariophyceae</taxon>
        <taxon>Bacillariophycidae</taxon>
        <taxon>Bacillariales</taxon>
        <taxon>Bacillariaceae</taxon>
        <taxon>Fragilariopsis</taxon>
    </lineage>
</organism>
<dbReference type="GO" id="GO:0016020">
    <property type="term" value="C:membrane"/>
    <property type="evidence" value="ECO:0007669"/>
    <property type="project" value="UniProtKB-SubCell"/>
</dbReference>
<protein>
    <submittedName>
        <fullName evidence="7">MFS general substrate transporter</fullName>
    </submittedName>
</protein>
<dbReference type="OrthoDB" id="2250022at2759"/>
<feature type="domain" description="Major facilitator superfamily (MFS) profile" evidence="6">
    <location>
        <begin position="1"/>
        <end position="415"/>
    </location>
</feature>
<dbReference type="InterPro" id="IPR050382">
    <property type="entry name" value="MFS_Na/Anion_cotransporter"/>
</dbReference>
<evidence type="ECO:0000256" key="3">
    <source>
        <dbReference type="ARBA" id="ARBA00022989"/>
    </source>
</evidence>
<comment type="subcellular location">
    <subcellularLocation>
        <location evidence="1">Membrane</location>
        <topology evidence="1">Multi-pass membrane protein</topology>
    </subcellularLocation>
</comment>
<evidence type="ECO:0000256" key="5">
    <source>
        <dbReference type="SAM" id="Phobius"/>
    </source>
</evidence>
<feature type="transmembrane region" description="Helical" evidence="5">
    <location>
        <begin position="257"/>
        <end position="277"/>
    </location>
</feature>
<dbReference type="GO" id="GO:0022857">
    <property type="term" value="F:transmembrane transporter activity"/>
    <property type="evidence" value="ECO:0007669"/>
    <property type="project" value="InterPro"/>
</dbReference>
<dbReference type="SUPFAM" id="SSF103473">
    <property type="entry name" value="MFS general substrate transporter"/>
    <property type="match status" value="1"/>
</dbReference>
<reference evidence="7 8" key="1">
    <citation type="submission" date="2016-09" db="EMBL/GenBank/DDBJ databases">
        <title>Extensive genetic diversity and differential bi-allelic expression allows diatom success in the polar Southern Ocean.</title>
        <authorList>
            <consortium name="DOE Joint Genome Institute"/>
            <person name="Mock T."/>
            <person name="Otillar R.P."/>
            <person name="Strauss J."/>
            <person name="Dupont C."/>
            <person name="Frickenhaus S."/>
            <person name="Maumus F."/>
            <person name="Mcmullan M."/>
            <person name="Sanges R."/>
            <person name="Schmutz J."/>
            <person name="Toseland A."/>
            <person name="Valas R."/>
            <person name="Veluchamy A."/>
            <person name="Ward B.J."/>
            <person name="Allen A."/>
            <person name="Barry K."/>
            <person name="Falciatore A."/>
            <person name="Ferrante M."/>
            <person name="Fortunato A.E."/>
            <person name="Gloeckner G."/>
            <person name="Gruber A."/>
            <person name="Hipkin R."/>
            <person name="Janech M."/>
            <person name="Kroth P."/>
            <person name="Leese F."/>
            <person name="Lindquist E."/>
            <person name="Lyon B.R."/>
            <person name="Martin J."/>
            <person name="Mayer C."/>
            <person name="Parker M."/>
            <person name="Quesneville H."/>
            <person name="Raymond J."/>
            <person name="Uhlig C."/>
            <person name="Valentin K.U."/>
            <person name="Worden A.Z."/>
            <person name="Armbrust E.V."/>
            <person name="Bowler C."/>
            <person name="Green B."/>
            <person name="Moulton V."/>
            <person name="Van Oosterhout C."/>
            <person name="Grigoriev I."/>
        </authorList>
    </citation>
    <scope>NUCLEOTIDE SEQUENCE [LARGE SCALE GENOMIC DNA]</scope>
    <source>
        <strain evidence="7 8">CCMP1102</strain>
    </source>
</reference>
<evidence type="ECO:0000256" key="4">
    <source>
        <dbReference type="ARBA" id="ARBA00023136"/>
    </source>
</evidence>
<feature type="transmembrane region" description="Helical" evidence="5">
    <location>
        <begin position="66"/>
        <end position="87"/>
    </location>
</feature>
<evidence type="ECO:0000313" key="7">
    <source>
        <dbReference type="EMBL" id="OEU09379.1"/>
    </source>
</evidence>
<dbReference type="AlphaFoldDB" id="A0A1E7EU73"/>
<sequence length="418" mass="44831">MMVLIFAVGSLCSLDRVAMSVALVPMSQEMGISDTVKGSISSFFSVGYGLAILPAGLLLSRLSPRLIMAAGICLWSVGTIATPFTIAQGDVGLLLGARALVGASESVVVPTVQRLLSEFVKPEKKSFAIAIVFCGFQFGTIMAYSLSPMVIDYFSDWRSVFILYGGAGLLFLVPWLMLAKDSPAAIPSTKLNFLYDNIDQAKQILQAAPWKKFIQSRGVVAMFLAHAANNWGLYNNLSWTPTFYSEQYGLNVKESAVLLIVPSIVGAIGGLAAGSVADSAIQNLEIVTDDEITRIRRSFQAVGLLGPAICLAILASRIPEEPWVAQTLFAIAVGFQSFNAAGYGAANQEKAGPKWTGLLYSVTSLPSVMVGTFGVYLTGEILDATNQNWSYVWGLNAFIYALGGIAFATLYDSRKEFD</sequence>
<dbReference type="InParanoid" id="A0A1E7EU73"/>
<dbReference type="Proteomes" id="UP000095751">
    <property type="component" value="Unassembled WGS sequence"/>
</dbReference>
<evidence type="ECO:0000313" key="8">
    <source>
        <dbReference type="Proteomes" id="UP000095751"/>
    </source>
</evidence>
<gene>
    <name evidence="7" type="ORF">FRACYDRAFT_195004</name>
</gene>
<keyword evidence="8" id="KW-1185">Reference proteome</keyword>
<dbReference type="EMBL" id="KV784375">
    <property type="protein sequence ID" value="OEU09379.1"/>
    <property type="molecule type" value="Genomic_DNA"/>
</dbReference>
<evidence type="ECO:0000256" key="1">
    <source>
        <dbReference type="ARBA" id="ARBA00004141"/>
    </source>
</evidence>
<feature type="transmembrane region" description="Helical" evidence="5">
    <location>
        <begin position="358"/>
        <end position="379"/>
    </location>
</feature>
<name>A0A1E7EU73_9STRA</name>
<proteinExistence type="predicted"/>
<evidence type="ECO:0000259" key="6">
    <source>
        <dbReference type="PROSITE" id="PS50850"/>
    </source>
</evidence>
<keyword evidence="3 5" id="KW-1133">Transmembrane helix</keyword>
<feature type="transmembrane region" description="Helical" evidence="5">
    <location>
        <begin position="127"/>
        <end position="147"/>
    </location>
</feature>
<feature type="transmembrane region" description="Helical" evidence="5">
    <location>
        <begin position="298"/>
        <end position="318"/>
    </location>
</feature>
<feature type="transmembrane region" description="Helical" evidence="5">
    <location>
        <begin position="391"/>
        <end position="411"/>
    </location>
</feature>
<evidence type="ECO:0000256" key="2">
    <source>
        <dbReference type="ARBA" id="ARBA00022692"/>
    </source>
</evidence>
<dbReference type="PROSITE" id="PS50850">
    <property type="entry name" value="MFS"/>
    <property type="match status" value="1"/>
</dbReference>
<keyword evidence="2 5" id="KW-0812">Transmembrane</keyword>
<dbReference type="PANTHER" id="PTHR11662:SF399">
    <property type="entry name" value="FI19708P1-RELATED"/>
    <property type="match status" value="1"/>
</dbReference>
<feature type="transmembrane region" description="Helical" evidence="5">
    <location>
        <begin position="159"/>
        <end position="178"/>
    </location>
</feature>
<dbReference type="PANTHER" id="PTHR11662">
    <property type="entry name" value="SOLUTE CARRIER FAMILY 17"/>
    <property type="match status" value="1"/>
</dbReference>
<feature type="transmembrane region" description="Helical" evidence="5">
    <location>
        <begin position="324"/>
        <end position="346"/>
    </location>
</feature>
<dbReference type="KEGG" id="fcy:FRACYDRAFT_195004"/>
<keyword evidence="4 5" id="KW-0472">Membrane</keyword>
<feature type="transmembrane region" description="Helical" evidence="5">
    <location>
        <begin position="38"/>
        <end position="59"/>
    </location>
</feature>
<dbReference type="Gene3D" id="1.20.1250.20">
    <property type="entry name" value="MFS general substrate transporter like domains"/>
    <property type="match status" value="2"/>
</dbReference>
<accession>A0A1E7EU73</accession>
<dbReference type="Pfam" id="PF07690">
    <property type="entry name" value="MFS_1"/>
    <property type="match status" value="1"/>
</dbReference>
<dbReference type="InterPro" id="IPR036259">
    <property type="entry name" value="MFS_trans_sf"/>
</dbReference>
<dbReference type="InterPro" id="IPR020846">
    <property type="entry name" value="MFS_dom"/>
</dbReference>